<keyword evidence="5" id="KW-0687">Ribonucleoprotein</keyword>
<dbReference type="InterPro" id="IPR036389">
    <property type="entry name" value="RNase_III_sf"/>
</dbReference>
<keyword evidence="2" id="KW-0809">Transit peptide</keyword>
<evidence type="ECO:0000313" key="10">
    <source>
        <dbReference type="EMBL" id="KAL1502458.1"/>
    </source>
</evidence>
<dbReference type="SUPFAM" id="SSF54768">
    <property type="entry name" value="dsRNA-binding domain-like"/>
    <property type="match status" value="1"/>
</dbReference>
<dbReference type="Proteomes" id="UP001566132">
    <property type="component" value="Unassembled WGS sequence"/>
</dbReference>
<dbReference type="InterPro" id="IPR055189">
    <property type="entry name" value="RM44_endonuclase"/>
</dbReference>
<gene>
    <name evidence="10" type="ORF">ABEB36_007596</name>
</gene>
<dbReference type="GO" id="GO:0005840">
    <property type="term" value="C:ribosome"/>
    <property type="evidence" value="ECO:0007669"/>
    <property type="project" value="UniProtKB-KW"/>
</dbReference>
<evidence type="ECO:0000313" key="11">
    <source>
        <dbReference type="Proteomes" id="UP001566132"/>
    </source>
</evidence>
<dbReference type="AlphaFoldDB" id="A0ABD1EUJ1"/>
<comment type="subcellular location">
    <subcellularLocation>
        <location evidence="1">Mitochondrion</location>
    </subcellularLocation>
</comment>
<evidence type="ECO:0000259" key="8">
    <source>
        <dbReference type="Pfam" id="PF22892"/>
    </source>
</evidence>
<dbReference type="GO" id="GO:1990904">
    <property type="term" value="C:ribonucleoprotein complex"/>
    <property type="evidence" value="ECO:0007669"/>
    <property type="project" value="UniProtKB-KW"/>
</dbReference>
<reference evidence="10 11" key="1">
    <citation type="submission" date="2024-05" db="EMBL/GenBank/DDBJ databases">
        <title>Genetic variation in Jamaican populations of the coffee berry borer (Hypothenemus hampei).</title>
        <authorList>
            <person name="Errbii M."/>
            <person name="Myrie A."/>
        </authorList>
    </citation>
    <scope>NUCLEOTIDE SEQUENCE [LARGE SCALE GENOMIC DNA]</scope>
    <source>
        <strain evidence="10">JA-Hopewell-2020-01-JO</strain>
        <tissue evidence="10">Whole body</tissue>
    </source>
</reference>
<feature type="domain" description="Large ribosomal subunit protein mL44 endonuclease" evidence="9">
    <location>
        <begin position="64"/>
        <end position="192"/>
    </location>
</feature>
<dbReference type="Pfam" id="PF22935">
    <property type="entry name" value="RM44_endonuclase"/>
    <property type="match status" value="1"/>
</dbReference>
<evidence type="ECO:0000256" key="3">
    <source>
        <dbReference type="ARBA" id="ARBA00022980"/>
    </source>
</evidence>
<sequence length="298" mass="34412">MSFWRQSLKLANRLISHNSKSIFHATNSRNFHRWVSPTLRELSRRRKIVGPDPEKPRSTYLEWNYDVEIHCFGKRVGENFDEKVLREAFIQREWANLQEFKGKAEDESFIPPQHNYELVQEGFKLIKDHIQDIYSKTYTIDIVNAVCDYLTTDEMLAHVAKYLGVKDLIKSVEFPPSTKTLADTFKAIVGALSYSADPERVKLFVNDFVVCQMNGKDVYDIWTPDNPYDYLLKLLQEKGITNVEPRLCNQSATNTILANYQVGLYNSEDKSCLGLGWGENIQIAKNSAALDAIQRIYN</sequence>
<dbReference type="Pfam" id="PF22892">
    <property type="entry name" value="DSRM_MRPL44"/>
    <property type="match status" value="1"/>
</dbReference>
<protein>
    <recommendedName>
        <fullName evidence="7">Large ribosomal subunit protein mL44</fullName>
    </recommendedName>
</protein>
<dbReference type="SUPFAM" id="SSF69065">
    <property type="entry name" value="RNase III domain-like"/>
    <property type="match status" value="1"/>
</dbReference>
<dbReference type="CDD" id="cd19874">
    <property type="entry name" value="DSRM_MRPL44"/>
    <property type="match status" value="1"/>
</dbReference>
<comment type="similarity">
    <text evidence="6">Belongs to the ribonuclease III family. Mitochondrion-specific ribosomal protein mL44 subfamily.</text>
</comment>
<proteinExistence type="inferred from homology"/>
<keyword evidence="3" id="KW-0689">Ribosomal protein</keyword>
<dbReference type="Gene3D" id="3.30.160.20">
    <property type="match status" value="1"/>
</dbReference>
<evidence type="ECO:0000256" key="2">
    <source>
        <dbReference type="ARBA" id="ARBA00022946"/>
    </source>
</evidence>
<organism evidence="10 11">
    <name type="scientific">Hypothenemus hampei</name>
    <name type="common">Coffee berry borer</name>
    <dbReference type="NCBI Taxonomy" id="57062"/>
    <lineage>
        <taxon>Eukaryota</taxon>
        <taxon>Metazoa</taxon>
        <taxon>Ecdysozoa</taxon>
        <taxon>Arthropoda</taxon>
        <taxon>Hexapoda</taxon>
        <taxon>Insecta</taxon>
        <taxon>Pterygota</taxon>
        <taxon>Neoptera</taxon>
        <taxon>Endopterygota</taxon>
        <taxon>Coleoptera</taxon>
        <taxon>Polyphaga</taxon>
        <taxon>Cucujiformia</taxon>
        <taxon>Curculionidae</taxon>
        <taxon>Scolytinae</taxon>
        <taxon>Hypothenemus</taxon>
    </lineage>
</organism>
<keyword evidence="4" id="KW-0496">Mitochondrion</keyword>
<evidence type="ECO:0000256" key="6">
    <source>
        <dbReference type="ARBA" id="ARBA00024034"/>
    </source>
</evidence>
<dbReference type="EMBL" id="JBDJPC010000005">
    <property type="protein sequence ID" value="KAL1502458.1"/>
    <property type="molecule type" value="Genomic_DNA"/>
</dbReference>
<feature type="domain" description="Large ribosomal subunit protein mL44 dsRNA binding" evidence="8">
    <location>
        <begin position="222"/>
        <end position="298"/>
    </location>
</feature>
<accession>A0ABD1EUJ1</accession>
<comment type="caution">
    <text evidence="10">The sequence shown here is derived from an EMBL/GenBank/DDBJ whole genome shotgun (WGS) entry which is preliminary data.</text>
</comment>
<keyword evidence="11" id="KW-1185">Reference proteome</keyword>
<evidence type="ECO:0000256" key="5">
    <source>
        <dbReference type="ARBA" id="ARBA00023274"/>
    </source>
</evidence>
<evidence type="ECO:0000259" key="9">
    <source>
        <dbReference type="Pfam" id="PF22935"/>
    </source>
</evidence>
<dbReference type="Gene3D" id="1.10.1520.10">
    <property type="entry name" value="Ribonuclease III domain"/>
    <property type="match status" value="1"/>
</dbReference>
<evidence type="ECO:0000256" key="4">
    <source>
        <dbReference type="ARBA" id="ARBA00023128"/>
    </source>
</evidence>
<evidence type="ECO:0000256" key="1">
    <source>
        <dbReference type="ARBA" id="ARBA00004173"/>
    </source>
</evidence>
<name>A0ABD1EUJ1_HYPHA</name>
<evidence type="ECO:0000256" key="7">
    <source>
        <dbReference type="ARBA" id="ARBA00035187"/>
    </source>
</evidence>
<dbReference type="InterPro" id="IPR044444">
    <property type="entry name" value="Ribosomal_mL44_DSRM_metazoa"/>
</dbReference>
<dbReference type="GO" id="GO:0005739">
    <property type="term" value="C:mitochondrion"/>
    <property type="evidence" value="ECO:0007669"/>
    <property type="project" value="UniProtKB-SubCell"/>
</dbReference>